<evidence type="ECO:0000313" key="11">
    <source>
        <dbReference type="Proteomes" id="UP000182491"/>
    </source>
</evidence>
<keyword evidence="2" id="KW-0858">Xylan degradation</keyword>
<dbReference type="Gene3D" id="2.115.10.20">
    <property type="entry name" value="Glycosyl hydrolase domain, family 43"/>
    <property type="match status" value="1"/>
</dbReference>
<evidence type="ECO:0000256" key="5">
    <source>
        <dbReference type="ARBA" id="ARBA00023295"/>
    </source>
</evidence>
<protein>
    <submittedName>
        <fullName evidence="10">Glycosyl hydrolases family 43</fullName>
    </submittedName>
</protein>
<evidence type="ECO:0000256" key="8">
    <source>
        <dbReference type="RuleBase" id="RU361187"/>
    </source>
</evidence>
<evidence type="ECO:0000256" key="9">
    <source>
        <dbReference type="SAM" id="SignalP"/>
    </source>
</evidence>
<dbReference type="InterPro" id="IPR023296">
    <property type="entry name" value="Glyco_hydro_beta-prop_sf"/>
</dbReference>
<dbReference type="CDD" id="cd18618">
    <property type="entry name" value="GH43_Xsa43E-like"/>
    <property type="match status" value="1"/>
</dbReference>
<keyword evidence="4" id="KW-0119">Carbohydrate metabolism</keyword>
<dbReference type="InterPro" id="IPR052176">
    <property type="entry name" value="Glycosyl_Hydrlase_43_Enz"/>
</dbReference>
<feature type="active site" description="Proton donor" evidence="6">
    <location>
        <position position="227"/>
    </location>
</feature>
<evidence type="ECO:0000256" key="1">
    <source>
        <dbReference type="ARBA" id="ARBA00009865"/>
    </source>
</evidence>
<accession>A0A1I7JDB3</accession>
<dbReference type="OrthoDB" id="9801455at2"/>
<dbReference type="STRING" id="388950.GCA_001611675_02322"/>
<evidence type="ECO:0000256" key="6">
    <source>
        <dbReference type="PIRSR" id="PIRSR606710-1"/>
    </source>
</evidence>
<comment type="similarity">
    <text evidence="1 8">Belongs to the glycosyl hydrolase 43 family.</text>
</comment>
<dbReference type="PANTHER" id="PTHR43772:SF2">
    <property type="entry name" value="PUTATIVE (AFU_ORTHOLOGUE AFUA_2G04480)-RELATED"/>
    <property type="match status" value="1"/>
</dbReference>
<name>A0A1I7JDB3_9BACT</name>
<feature type="signal peptide" evidence="9">
    <location>
        <begin position="1"/>
        <end position="28"/>
    </location>
</feature>
<organism evidence="10 11">
    <name type="scientific">Pontibacter akesuensis</name>
    <dbReference type="NCBI Taxonomy" id="388950"/>
    <lineage>
        <taxon>Bacteria</taxon>
        <taxon>Pseudomonadati</taxon>
        <taxon>Bacteroidota</taxon>
        <taxon>Cytophagia</taxon>
        <taxon>Cytophagales</taxon>
        <taxon>Hymenobacteraceae</taxon>
        <taxon>Pontibacter</taxon>
    </lineage>
</organism>
<proteinExistence type="inferred from homology"/>
<evidence type="ECO:0000256" key="7">
    <source>
        <dbReference type="PIRSR" id="PIRSR606710-2"/>
    </source>
</evidence>
<dbReference type="RefSeq" id="WP_082815206.1">
    <property type="nucleotide sequence ID" value="NZ_BMXC01000003.1"/>
</dbReference>
<dbReference type="EMBL" id="FPCA01000003">
    <property type="protein sequence ID" value="SFU83167.1"/>
    <property type="molecule type" value="Genomic_DNA"/>
</dbReference>
<reference evidence="11" key="1">
    <citation type="submission" date="2016-10" db="EMBL/GenBank/DDBJ databases">
        <authorList>
            <person name="Varghese N."/>
        </authorList>
    </citation>
    <scope>NUCLEOTIDE SEQUENCE [LARGE SCALE GENOMIC DNA]</scope>
    <source>
        <strain evidence="11">DSM 18820</strain>
    </source>
</reference>
<gene>
    <name evidence="10" type="ORF">SAMN04487941_2743</name>
</gene>
<evidence type="ECO:0000256" key="2">
    <source>
        <dbReference type="ARBA" id="ARBA00022651"/>
    </source>
</evidence>
<keyword evidence="5 8" id="KW-0326">Glycosidase</keyword>
<dbReference type="Proteomes" id="UP000182491">
    <property type="component" value="Unassembled WGS sequence"/>
</dbReference>
<feature type="chain" id="PRO_5010271609" evidence="9">
    <location>
        <begin position="29"/>
        <end position="349"/>
    </location>
</feature>
<keyword evidence="11" id="KW-1185">Reference proteome</keyword>
<evidence type="ECO:0000256" key="4">
    <source>
        <dbReference type="ARBA" id="ARBA00023277"/>
    </source>
</evidence>
<feature type="active site" description="Proton acceptor" evidence="6">
    <location>
        <position position="70"/>
    </location>
</feature>
<keyword evidence="2" id="KW-0624">Polysaccharide degradation</keyword>
<dbReference type="SUPFAM" id="SSF75005">
    <property type="entry name" value="Arabinanase/levansucrase/invertase"/>
    <property type="match status" value="1"/>
</dbReference>
<dbReference type="PANTHER" id="PTHR43772">
    <property type="entry name" value="ENDO-1,4-BETA-XYLANASE"/>
    <property type="match status" value="1"/>
</dbReference>
<dbReference type="InterPro" id="IPR006710">
    <property type="entry name" value="Glyco_hydro_43"/>
</dbReference>
<dbReference type="GO" id="GO:0004553">
    <property type="term" value="F:hydrolase activity, hydrolyzing O-glycosyl compounds"/>
    <property type="evidence" value="ECO:0007669"/>
    <property type="project" value="InterPro"/>
</dbReference>
<keyword evidence="9" id="KW-0732">Signal</keyword>
<feature type="site" description="Important for catalytic activity, responsible for pKa modulation of the active site Glu and correct orientation of both the proton donor and substrate" evidence="7">
    <location>
        <position position="180"/>
    </location>
</feature>
<dbReference type="GO" id="GO:0045493">
    <property type="term" value="P:xylan catabolic process"/>
    <property type="evidence" value="ECO:0007669"/>
    <property type="project" value="UniProtKB-KW"/>
</dbReference>
<dbReference type="AlphaFoldDB" id="A0A1I7JDB3"/>
<evidence type="ECO:0000313" key="10">
    <source>
        <dbReference type="EMBL" id="SFU83167.1"/>
    </source>
</evidence>
<sequence>MTFLQKITKGTCLLAGAVALFAAAPASANTFLPADTLIKATGNPLFTHKYTADPAALVHDGKVYLYAGHDEAPNDFHFYRMHEWLVFSSPDMVNWTEHPVPLKPTDFKWAKGDAWAAEVIEKNGKFYWYVTVTHDDTKPGKAIGVAVADSPIGPFKDARGSALITNDMTTGTPIDWDDIDPTVFIDDDGQGWLFWGNTKAYYAKLKDNMVELDGPIKTIDNIPNFTEAPYVHKYKGNYYLSYAYQFPEKIAYAMSKSIEGPWEYKGILNELAGNSNTNHQAIIDFKGKNYFIYHTGGVQPHGGSFRRSVAIDELFYNPDGTLKRVVMTTEGVQPAKKNTKPAAKGKKNK</sequence>
<keyword evidence="3 8" id="KW-0378">Hydrolase</keyword>
<evidence type="ECO:0000256" key="3">
    <source>
        <dbReference type="ARBA" id="ARBA00022801"/>
    </source>
</evidence>
<dbReference type="Pfam" id="PF04616">
    <property type="entry name" value="Glyco_hydro_43"/>
    <property type="match status" value="1"/>
</dbReference>